<keyword evidence="2" id="KW-1185">Reference proteome</keyword>
<proteinExistence type="predicted"/>
<reference evidence="1 2" key="1">
    <citation type="submission" date="2019-03" db="EMBL/GenBank/DDBJ databases">
        <title>First draft genome of Liparis tanakae, snailfish: a comprehensive survey of snailfish specific genes.</title>
        <authorList>
            <person name="Kim W."/>
            <person name="Song I."/>
            <person name="Jeong J.-H."/>
            <person name="Kim D."/>
            <person name="Kim S."/>
            <person name="Ryu S."/>
            <person name="Song J.Y."/>
            <person name="Lee S.K."/>
        </authorList>
    </citation>
    <scope>NUCLEOTIDE SEQUENCE [LARGE SCALE GENOMIC DNA]</scope>
    <source>
        <tissue evidence="1">Muscle</tissue>
    </source>
</reference>
<evidence type="ECO:0000313" key="1">
    <source>
        <dbReference type="EMBL" id="TNN37495.1"/>
    </source>
</evidence>
<gene>
    <name evidence="1" type="ORF">EYF80_052341</name>
</gene>
<organism evidence="1 2">
    <name type="scientific">Liparis tanakae</name>
    <name type="common">Tanaka's snailfish</name>
    <dbReference type="NCBI Taxonomy" id="230148"/>
    <lineage>
        <taxon>Eukaryota</taxon>
        <taxon>Metazoa</taxon>
        <taxon>Chordata</taxon>
        <taxon>Craniata</taxon>
        <taxon>Vertebrata</taxon>
        <taxon>Euteleostomi</taxon>
        <taxon>Actinopterygii</taxon>
        <taxon>Neopterygii</taxon>
        <taxon>Teleostei</taxon>
        <taxon>Neoteleostei</taxon>
        <taxon>Acanthomorphata</taxon>
        <taxon>Eupercaria</taxon>
        <taxon>Perciformes</taxon>
        <taxon>Cottioidei</taxon>
        <taxon>Cottales</taxon>
        <taxon>Liparidae</taxon>
        <taxon>Liparis</taxon>
    </lineage>
</organism>
<sequence>MERRCCSGLLTEERPAGSGGGCDQATVCQTVETRLSNKDNDVYGKHSMKRGEQTLKSASINCGVYRSSAPTTTEVRLPWSLQEEQE</sequence>
<dbReference type="AlphaFoldDB" id="A0A4Z2F951"/>
<protein>
    <submittedName>
        <fullName evidence="1">Uncharacterized protein</fullName>
    </submittedName>
</protein>
<accession>A0A4Z2F951</accession>
<evidence type="ECO:0000313" key="2">
    <source>
        <dbReference type="Proteomes" id="UP000314294"/>
    </source>
</evidence>
<comment type="caution">
    <text evidence="1">The sequence shown here is derived from an EMBL/GenBank/DDBJ whole genome shotgun (WGS) entry which is preliminary data.</text>
</comment>
<name>A0A4Z2F951_9TELE</name>
<dbReference type="EMBL" id="SRLO01001480">
    <property type="protein sequence ID" value="TNN37495.1"/>
    <property type="molecule type" value="Genomic_DNA"/>
</dbReference>
<dbReference type="Proteomes" id="UP000314294">
    <property type="component" value="Unassembled WGS sequence"/>
</dbReference>